<evidence type="ECO:0000256" key="1">
    <source>
        <dbReference type="SAM" id="MobiDB-lite"/>
    </source>
</evidence>
<reference evidence="2 3" key="1">
    <citation type="journal article" date="2023" name="Commun. Biol.">
        <title>Genome analysis of Parmales, the sister group of diatoms, reveals the evolutionary specialization of diatoms from phago-mixotrophs to photoautotrophs.</title>
        <authorList>
            <person name="Ban H."/>
            <person name="Sato S."/>
            <person name="Yoshikawa S."/>
            <person name="Yamada K."/>
            <person name="Nakamura Y."/>
            <person name="Ichinomiya M."/>
            <person name="Sato N."/>
            <person name="Blanc-Mathieu R."/>
            <person name="Endo H."/>
            <person name="Kuwata A."/>
            <person name="Ogata H."/>
        </authorList>
    </citation>
    <scope>NUCLEOTIDE SEQUENCE [LARGE SCALE GENOMIC DNA]</scope>
</reference>
<feature type="compositionally biased region" description="Acidic residues" evidence="1">
    <location>
        <begin position="73"/>
        <end position="98"/>
    </location>
</feature>
<comment type="caution">
    <text evidence="2">The sequence shown here is derived from an EMBL/GenBank/DDBJ whole genome shotgun (WGS) entry which is preliminary data.</text>
</comment>
<name>A0ABQ6NAX0_9STRA</name>
<protein>
    <submittedName>
        <fullName evidence="2">Uncharacterized protein</fullName>
    </submittedName>
</protein>
<keyword evidence="3" id="KW-1185">Reference proteome</keyword>
<sequence length="835" mass="92626">MAAVVRDIIVGHVRTSTTVRKDEVRKVLKACKAFELFDKVFPATFGGEGEGGEIDDVESNDDVEELVVGGGEGETDDSESDDDGEEQGVGGGEEETDDTGQGGGGGGEESKGAEGGDVTGQGGGGSEEDEEDRGPRLPAGVKLKVKYSGRFEQRHYTCGRRQRILYEVKEGGLAELLSRIFASEVTGSLFDEDDFLRAHPTGNTPTASKKSTANCTFFIAHNHPFIVLLKDELMRLAKEHNVTIAAKDLVVAIEKALASSQKMGSRTDRHKDVDSQRNLNTTRMLAVFQYWLEEEAGGRRGSILNLEGYEGIAAPKTACYFDRFGTDECHFYHSRDEVENALVVAIINVSNAVAHLLPEAFVNVLLEFKEDHLGVQKPGVQKPRLVQQLNDINALRRVFLTDFLETEKRLREKSARTLQFKQHEIDDEIDVVTHEQSAKRFDATGFLEGTEKELEEMGEKSEDILELKIAALKKQLMQRIPGVFGVKVKRLNVTKGWSSRMSRVLMKGAYMSSLFWTIIYPLHRPAALEIIESLVEMLGKDIDGLMRGCAVENAMTTVQMRDFSVARTIMNGKIQGKINFALGTAKWLKNIKARIEELEKDVRMGIKGARAQLEEEKKELKRGEAVSVKLSSRNSASVNTANKLSELREQLLRELPPEEVDLRMKEEENETSCRRLDSYAATRKLTIKLMLFKDKIGKMTINKVEVEDSMKAHWLNRMMNNEGGSLGYQLKSIDSVVVAGGGKYAGVTNSHGGTFTSLGGAEESRRISLGHLCEVTGVAKVGGPRRQGGKGFHEKAHAIEKKRLRDVRRKQVLAKREARSKQGEGFKNVRSGKFQ</sequence>
<dbReference type="Proteomes" id="UP001165060">
    <property type="component" value="Unassembled WGS sequence"/>
</dbReference>
<feature type="region of interest" description="Disordered" evidence="1">
    <location>
        <begin position="783"/>
        <end position="835"/>
    </location>
</feature>
<evidence type="ECO:0000313" key="3">
    <source>
        <dbReference type="Proteomes" id="UP001165060"/>
    </source>
</evidence>
<evidence type="ECO:0000313" key="2">
    <source>
        <dbReference type="EMBL" id="GMI52218.1"/>
    </source>
</evidence>
<feature type="compositionally biased region" description="Basic and acidic residues" evidence="1">
    <location>
        <begin position="814"/>
        <end position="824"/>
    </location>
</feature>
<accession>A0ABQ6NAX0</accession>
<feature type="compositionally biased region" description="Acidic residues" evidence="1">
    <location>
        <begin position="50"/>
        <end position="65"/>
    </location>
</feature>
<dbReference type="EMBL" id="BRYB01006215">
    <property type="protein sequence ID" value="GMI52218.1"/>
    <property type="molecule type" value="Genomic_DNA"/>
</dbReference>
<organism evidence="2 3">
    <name type="scientific">Tetraparma gracilis</name>
    <dbReference type="NCBI Taxonomy" id="2962635"/>
    <lineage>
        <taxon>Eukaryota</taxon>
        <taxon>Sar</taxon>
        <taxon>Stramenopiles</taxon>
        <taxon>Ochrophyta</taxon>
        <taxon>Bolidophyceae</taxon>
        <taxon>Parmales</taxon>
        <taxon>Triparmaceae</taxon>
        <taxon>Tetraparma</taxon>
    </lineage>
</organism>
<feature type="compositionally biased region" description="Gly residues" evidence="1">
    <location>
        <begin position="115"/>
        <end position="125"/>
    </location>
</feature>
<feature type="compositionally biased region" description="Basic and acidic residues" evidence="1">
    <location>
        <begin position="791"/>
        <end position="803"/>
    </location>
</feature>
<proteinExistence type="predicted"/>
<feature type="compositionally biased region" description="Basic residues" evidence="1">
    <location>
        <begin position="804"/>
        <end position="813"/>
    </location>
</feature>
<gene>
    <name evidence="2" type="ORF">TeGR_g8087</name>
</gene>
<feature type="region of interest" description="Disordered" evidence="1">
    <location>
        <begin position="43"/>
        <end position="140"/>
    </location>
</feature>